<dbReference type="Proteomes" id="UP001597461">
    <property type="component" value="Unassembled WGS sequence"/>
</dbReference>
<dbReference type="NCBIfam" id="NF033547">
    <property type="entry name" value="transpos_IS1595"/>
    <property type="match status" value="1"/>
</dbReference>
<dbReference type="Pfam" id="PF12762">
    <property type="entry name" value="DDE_Tnp_IS1595"/>
    <property type="match status" value="1"/>
</dbReference>
<dbReference type="PANTHER" id="PTHR47163:SF2">
    <property type="entry name" value="SI:DKEY-17M8.2"/>
    <property type="match status" value="1"/>
</dbReference>
<dbReference type="SMART" id="SM01126">
    <property type="entry name" value="DDE_Tnp_IS1595"/>
    <property type="match status" value="1"/>
</dbReference>
<protein>
    <submittedName>
        <fullName evidence="3">IS1595 family transposase</fullName>
    </submittedName>
</protein>
<gene>
    <name evidence="3" type="ORF">ACFSR6_00095</name>
</gene>
<name>A0ABW5MGM4_9SPHI</name>
<dbReference type="PANTHER" id="PTHR47163">
    <property type="entry name" value="DDE_TNP_IS1595 DOMAIN-CONTAINING PROTEIN"/>
    <property type="match status" value="1"/>
</dbReference>
<feature type="domain" description="ISXO2-like transposase" evidence="2">
    <location>
        <begin position="128"/>
        <end position="276"/>
    </location>
</feature>
<evidence type="ECO:0000256" key="1">
    <source>
        <dbReference type="SAM" id="MobiDB-lite"/>
    </source>
</evidence>
<dbReference type="RefSeq" id="WP_379073539.1">
    <property type="nucleotide sequence ID" value="NZ_JBHULL010000001.1"/>
</dbReference>
<accession>A0ABW5MGM4</accession>
<evidence type="ECO:0000313" key="4">
    <source>
        <dbReference type="Proteomes" id="UP001597461"/>
    </source>
</evidence>
<keyword evidence="4" id="KW-1185">Reference proteome</keyword>
<sequence length="309" mass="35903">MIPEFKSIIDLLQKFPDEQSCINHLEKIRWNDNVVSPFDSESKVYNCAGNKYKCKNTGKYFNVKTQTIFDNTKIPLQKWFLALYVFSSHKKGISSHQLAKDIDVTQKTAWFILHRLRYAFEHPDFQAEFTDHVEVDETYVGGKEPNKHKSKKTGKTQGRNTSSKKPVVGMRERNGNVYAKVVDNVSMGTIQPMIESMVPLGATVYTDEWLAYNKLHEKYIHGRVNHGAKEFVNQMASTNGIENFWSHLKRMIDSNYHWVSKFHLQSYVNEEVLRFNTRHNSTSHRFNYVLGNIAGRLKYSELIAIRNDA</sequence>
<dbReference type="EMBL" id="JBHULL010000001">
    <property type="protein sequence ID" value="MFD2580869.1"/>
    <property type="molecule type" value="Genomic_DNA"/>
</dbReference>
<organism evidence="3 4">
    <name type="scientific">Pedobacter vanadiisoli</name>
    <dbReference type="NCBI Taxonomy" id="1761975"/>
    <lineage>
        <taxon>Bacteria</taxon>
        <taxon>Pseudomonadati</taxon>
        <taxon>Bacteroidota</taxon>
        <taxon>Sphingobacteriia</taxon>
        <taxon>Sphingobacteriales</taxon>
        <taxon>Sphingobacteriaceae</taxon>
        <taxon>Pedobacter</taxon>
    </lineage>
</organism>
<evidence type="ECO:0000313" key="3">
    <source>
        <dbReference type="EMBL" id="MFD2580869.1"/>
    </source>
</evidence>
<feature type="compositionally biased region" description="Polar residues" evidence="1">
    <location>
        <begin position="155"/>
        <end position="164"/>
    </location>
</feature>
<evidence type="ECO:0000259" key="2">
    <source>
        <dbReference type="SMART" id="SM01126"/>
    </source>
</evidence>
<feature type="region of interest" description="Disordered" evidence="1">
    <location>
        <begin position="140"/>
        <end position="167"/>
    </location>
</feature>
<proteinExistence type="predicted"/>
<comment type="caution">
    <text evidence="3">The sequence shown here is derived from an EMBL/GenBank/DDBJ whole genome shotgun (WGS) entry which is preliminary data.</text>
</comment>
<dbReference type="InterPro" id="IPR053164">
    <property type="entry name" value="IS1016-like_transposase"/>
</dbReference>
<reference evidence="4" key="1">
    <citation type="journal article" date="2019" name="Int. J. Syst. Evol. Microbiol.">
        <title>The Global Catalogue of Microorganisms (GCM) 10K type strain sequencing project: providing services to taxonomists for standard genome sequencing and annotation.</title>
        <authorList>
            <consortium name="The Broad Institute Genomics Platform"/>
            <consortium name="The Broad Institute Genome Sequencing Center for Infectious Disease"/>
            <person name="Wu L."/>
            <person name="Ma J."/>
        </authorList>
    </citation>
    <scope>NUCLEOTIDE SEQUENCE [LARGE SCALE GENOMIC DNA]</scope>
    <source>
        <strain evidence="4">KCTC 42866</strain>
    </source>
</reference>
<dbReference type="InterPro" id="IPR024445">
    <property type="entry name" value="Tnp_ISXO2-like"/>
</dbReference>